<dbReference type="SUPFAM" id="SSF160719">
    <property type="entry name" value="gpW/gp25-like"/>
    <property type="match status" value="1"/>
</dbReference>
<evidence type="ECO:0000313" key="3">
    <source>
        <dbReference type="Proteomes" id="UP000222168"/>
    </source>
</evidence>
<dbReference type="Proteomes" id="UP000222168">
    <property type="component" value="Unassembled WGS sequence"/>
</dbReference>
<evidence type="ECO:0000259" key="1">
    <source>
        <dbReference type="Pfam" id="PF04965"/>
    </source>
</evidence>
<organism evidence="2 3">
    <name type="scientific">Xenorhabdus ishibashii</name>
    <dbReference type="NCBI Taxonomy" id="1034471"/>
    <lineage>
        <taxon>Bacteria</taxon>
        <taxon>Pseudomonadati</taxon>
        <taxon>Pseudomonadota</taxon>
        <taxon>Gammaproteobacteria</taxon>
        <taxon>Enterobacterales</taxon>
        <taxon>Morganellaceae</taxon>
        <taxon>Xenorhabdus</taxon>
    </lineage>
</organism>
<keyword evidence="3" id="KW-1185">Reference proteome</keyword>
<protein>
    <recommendedName>
        <fullName evidence="1">IraD/Gp25-like domain-containing protein</fullName>
    </recommendedName>
</protein>
<accession>A0A2D0K9K2</accession>
<proteinExistence type="predicted"/>
<dbReference type="Pfam" id="PF04965">
    <property type="entry name" value="GPW_gp25"/>
    <property type="match status" value="1"/>
</dbReference>
<dbReference type="AlphaFoldDB" id="A0A2D0K9K2"/>
<comment type="caution">
    <text evidence="2">The sequence shown here is derived from an EMBL/GenBank/DDBJ whole genome shotgun (WGS) entry which is preliminary data.</text>
</comment>
<evidence type="ECO:0000313" key="2">
    <source>
        <dbReference type="EMBL" id="PHM60139.1"/>
    </source>
</evidence>
<name>A0A2D0K9K2_9GAMM</name>
<dbReference type="PANTHER" id="PTHR38595">
    <property type="entry name" value="CYTOPLASMIC PROTEIN-RELATED"/>
    <property type="match status" value="1"/>
</dbReference>
<reference evidence="2 3" key="1">
    <citation type="journal article" date="2017" name="Nat. Microbiol.">
        <title>Natural product diversity associated with the nematode symbionts Photorhabdus and Xenorhabdus.</title>
        <authorList>
            <person name="Tobias N.J."/>
            <person name="Wolff H."/>
            <person name="Djahanschiri B."/>
            <person name="Grundmann F."/>
            <person name="Kronenwerth M."/>
            <person name="Shi Y.M."/>
            <person name="Simonyi S."/>
            <person name="Grun P."/>
            <person name="Shapiro-Ilan D."/>
            <person name="Pidot S.J."/>
            <person name="Stinear T.P."/>
            <person name="Ebersberger I."/>
            <person name="Bode H.B."/>
        </authorList>
    </citation>
    <scope>NUCLEOTIDE SEQUENCE [LARGE SCALE GENOMIC DNA]</scope>
    <source>
        <strain evidence="2 3">DSM 22670</strain>
    </source>
</reference>
<feature type="domain" description="IraD/Gp25-like" evidence="1">
    <location>
        <begin position="62"/>
        <end position="164"/>
    </location>
</feature>
<gene>
    <name evidence="2" type="ORF">Xish_03284</name>
</gene>
<dbReference type="PANTHER" id="PTHR38595:SF1">
    <property type="entry name" value="TYPE VI SECRETION SYSTEM COMPONENT TSSE1"/>
    <property type="match status" value="1"/>
</dbReference>
<dbReference type="InterPro" id="IPR007048">
    <property type="entry name" value="IraD/Gp25-like"/>
</dbReference>
<dbReference type="InterPro" id="IPR053176">
    <property type="entry name" value="T6SS_TssE1-like"/>
</dbReference>
<sequence length="190" mass="22011">MANEWIMNENITLLHGGYHNRNNTTRITAKDRILPSLFDRLTDHEPDKKQETINNYMLSHTALRQNILRDLQWLLNNINNEFLENLTPFPAIRHSVYNFGLSSLAGECISEIGWESIQNKIITAIHIFEPRIIPDGLEVSCISDPHTLPLYNTLSMEIKGLLWCVPWPLEFMFRSDIDLENGYFTIKEAG</sequence>
<dbReference type="EMBL" id="NJAK01000002">
    <property type="protein sequence ID" value="PHM60139.1"/>
    <property type="molecule type" value="Genomic_DNA"/>
</dbReference>